<gene>
    <name evidence="4" type="ORF">OCTVUL_1B011995</name>
</gene>
<dbReference type="Proteomes" id="UP001162480">
    <property type="component" value="Chromosome 16"/>
</dbReference>
<dbReference type="GO" id="GO:0051560">
    <property type="term" value="P:mitochondrial calcium ion homeostasis"/>
    <property type="evidence" value="ECO:0007669"/>
    <property type="project" value="TreeGrafter"/>
</dbReference>
<accession>A0AA36FEL5</accession>
<sequence>MASRLFRRSLQSILKNNVYLNHSGQSWNHFNTAKTTAAAFVVPTLGYLAWNEWRKRSETSGGALCVAQCTSKARGDATTSASQTTQRPLSFREQRFRDFASVEYEGHLYMTPQDFLESVLEDTPRRLN</sequence>
<dbReference type="InterPro" id="IPR039800">
    <property type="entry name" value="MICU1/2/3"/>
</dbReference>
<dbReference type="GO" id="GO:1990246">
    <property type="term" value="C:uniplex complex"/>
    <property type="evidence" value="ECO:0007669"/>
    <property type="project" value="TreeGrafter"/>
</dbReference>
<name>A0AA36FEL5_OCTVU</name>
<keyword evidence="3" id="KW-0472">Membrane</keyword>
<protein>
    <submittedName>
        <fullName evidence="4">Uncharacterized protein</fullName>
    </submittedName>
</protein>
<dbReference type="PANTHER" id="PTHR12294">
    <property type="entry name" value="EF HAND DOMAIN FAMILY A1,A2-RELATED"/>
    <property type="match status" value="1"/>
</dbReference>
<evidence type="ECO:0000313" key="4">
    <source>
        <dbReference type="EMBL" id="CAI9734344.1"/>
    </source>
</evidence>
<evidence type="ECO:0000313" key="5">
    <source>
        <dbReference type="Proteomes" id="UP001162480"/>
    </source>
</evidence>
<evidence type="ECO:0000256" key="3">
    <source>
        <dbReference type="ARBA" id="ARBA00023136"/>
    </source>
</evidence>
<reference evidence="4" key="1">
    <citation type="submission" date="2023-08" db="EMBL/GenBank/DDBJ databases">
        <authorList>
            <person name="Alioto T."/>
            <person name="Alioto T."/>
            <person name="Gomez Garrido J."/>
        </authorList>
    </citation>
    <scope>NUCLEOTIDE SEQUENCE</scope>
</reference>
<evidence type="ECO:0000256" key="2">
    <source>
        <dbReference type="ARBA" id="ARBA00022737"/>
    </source>
</evidence>
<dbReference type="EMBL" id="OX597829">
    <property type="protein sequence ID" value="CAI9734344.1"/>
    <property type="molecule type" value="Genomic_DNA"/>
</dbReference>
<evidence type="ECO:0000256" key="1">
    <source>
        <dbReference type="ARBA" id="ARBA00004273"/>
    </source>
</evidence>
<keyword evidence="5" id="KW-1185">Reference proteome</keyword>
<dbReference type="GO" id="GO:0005509">
    <property type="term" value="F:calcium ion binding"/>
    <property type="evidence" value="ECO:0007669"/>
    <property type="project" value="InterPro"/>
</dbReference>
<dbReference type="PANTHER" id="PTHR12294:SF13">
    <property type="entry name" value="MITOCHONDRIAL CALCIUM UPTAKE 3, ISOFORM D"/>
    <property type="match status" value="1"/>
</dbReference>
<comment type="subcellular location">
    <subcellularLocation>
        <location evidence="1">Mitochondrion inner membrane</location>
    </subcellularLocation>
</comment>
<dbReference type="AlphaFoldDB" id="A0AA36FEL5"/>
<dbReference type="GO" id="GO:0036444">
    <property type="term" value="P:calcium import into the mitochondrion"/>
    <property type="evidence" value="ECO:0007669"/>
    <property type="project" value="TreeGrafter"/>
</dbReference>
<keyword evidence="2" id="KW-0677">Repeat</keyword>
<proteinExistence type="predicted"/>
<organism evidence="4 5">
    <name type="scientific">Octopus vulgaris</name>
    <name type="common">Common octopus</name>
    <dbReference type="NCBI Taxonomy" id="6645"/>
    <lineage>
        <taxon>Eukaryota</taxon>
        <taxon>Metazoa</taxon>
        <taxon>Spiralia</taxon>
        <taxon>Lophotrochozoa</taxon>
        <taxon>Mollusca</taxon>
        <taxon>Cephalopoda</taxon>
        <taxon>Coleoidea</taxon>
        <taxon>Octopodiformes</taxon>
        <taxon>Octopoda</taxon>
        <taxon>Incirrata</taxon>
        <taxon>Octopodidae</taxon>
        <taxon>Octopus</taxon>
    </lineage>
</organism>